<evidence type="ECO:0000259" key="2">
    <source>
        <dbReference type="PROSITE" id="PS51782"/>
    </source>
</evidence>
<dbReference type="SMART" id="SM00257">
    <property type="entry name" value="LysM"/>
    <property type="match status" value="1"/>
</dbReference>
<dbReference type="Proteomes" id="UP001290455">
    <property type="component" value="Unassembled WGS sequence"/>
</dbReference>
<organism evidence="3 4">
    <name type="scientific">Robertmurraya mangrovi</name>
    <dbReference type="NCBI Taxonomy" id="3098077"/>
    <lineage>
        <taxon>Bacteria</taxon>
        <taxon>Bacillati</taxon>
        <taxon>Bacillota</taxon>
        <taxon>Bacilli</taxon>
        <taxon>Bacillales</taxon>
        <taxon>Bacillaceae</taxon>
        <taxon>Robertmurraya</taxon>
    </lineage>
</organism>
<dbReference type="InterPro" id="IPR036779">
    <property type="entry name" value="LysM_dom_sf"/>
</dbReference>
<evidence type="ECO:0000313" key="3">
    <source>
        <dbReference type="EMBL" id="MDZ5470790.1"/>
    </source>
</evidence>
<dbReference type="Pfam" id="PF01476">
    <property type="entry name" value="LysM"/>
    <property type="match status" value="1"/>
</dbReference>
<accession>A0ABU5IUF9</accession>
<dbReference type="Gene3D" id="3.10.350.10">
    <property type="entry name" value="LysM domain"/>
    <property type="match status" value="1"/>
</dbReference>
<dbReference type="SUPFAM" id="SSF54106">
    <property type="entry name" value="LysM domain"/>
    <property type="match status" value="1"/>
</dbReference>
<sequence length="426" mass="48579">MSQENESCLRFSLEESVWFQKGQEVAELISISLDPNIKIQENDLYVTIKGALQLTGEYKRYEDEEAVEELLSAPKFIQNVEDRGEGVYEFTHRFPVDITIPNNRIQSVYDIGVEVESFDYVFPERSCMKLTADLTISGLYGDQQHAPANEIEEEQVEVQEVTQSFEQEVERPVEVELVAEQQVEEPQEIEFELEPLYRSSAAVAEVEEEVEEVAQQEEVSDVKQEVLEEKEEDLYTPFEAEARKLPESEEVTNTLNKEENWEAPTVTVNEGASSEAVTAVSEVQEVEQKKPVSPEISFSAQRKEESAPVEPKDYKKEESFSSLLSEKEEVESESSSSSSSSEEVVKKKKKPSSKKGLSLTEFFARKEEEELAKLRMCIVQHGDTLDTLAERYDISVQQLLRVNRLEVNQDVYEGQVLYIPIVVAQN</sequence>
<dbReference type="RefSeq" id="WP_322445333.1">
    <property type="nucleotide sequence ID" value="NZ_JAXOFX010000002.1"/>
</dbReference>
<dbReference type="EMBL" id="JAXOFX010000002">
    <property type="protein sequence ID" value="MDZ5470790.1"/>
    <property type="molecule type" value="Genomic_DNA"/>
</dbReference>
<evidence type="ECO:0000313" key="4">
    <source>
        <dbReference type="Proteomes" id="UP001290455"/>
    </source>
</evidence>
<evidence type="ECO:0000256" key="1">
    <source>
        <dbReference type="SAM" id="MobiDB-lite"/>
    </source>
</evidence>
<dbReference type="InterPro" id="IPR014256">
    <property type="entry name" value="Spore_VI_D"/>
</dbReference>
<geneLocation type="plasmid" evidence="3">
    <name>unnamed</name>
</geneLocation>
<dbReference type="Pfam" id="PF20918">
    <property type="entry name" value="SPOCS_spoVID-N"/>
    <property type="match status" value="1"/>
</dbReference>
<proteinExistence type="predicted"/>
<feature type="compositionally biased region" description="Low complexity" evidence="1">
    <location>
        <begin position="333"/>
        <end position="342"/>
    </location>
</feature>
<comment type="caution">
    <text evidence="3">The sequence shown here is derived from an EMBL/GenBank/DDBJ whole genome shotgun (WGS) entry which is preliminary data.</text>
</comment>
<feature type="domain" description="LysM" evidence="2">
    <location>
        <begin position="375"/>
        <end position="419"/>
    </location>
</feature>
<feature type="compositionally biased region" description="Polar residues" evidence="1">
    <location>
        <begin position="266"/>
        <end position="276"/>
    </location>
</feature>
<dbReference type="NCBIfam" id="TIGR02907">
    <property type="entry name" value="spore_VI_D"/>
    <property type="match status" value="1"/>
</dbReference>
<name>A0ABU5IUF9_9BACI</name>
<protein>
    <submittedName>
        <fullName evidence="3">Stage VI sporulation protein D</fullName>
    </submittedName>
</protein>
<feature type="region of interest" description="Disordered" evidence="1">
    <location>
        <begin position="231"/>
        <end position="352"/>
    </location>
</feature>
<keyword evidence="4" id="KW-1185">Reference proteome</keyword>
<dbReference type="InterPro" id="IPR048862">
    <property type="entry name" value="SPOCS_spoVID_N"/>
</dbReference>
<dbReference type="CDD" id="cd00118">
    <property type="entry name" value="LysM"/>
    <property type="match status" value="1"/>
</dbReference>
<dbReference type="InterPro" id="IPR018392">
    <property type="entry name" value="LysM"/>
</dbReference>
<gene>
    <name evidence="3" type="primary">spoVID</name>
    <name evidence="3" type="ORF">SM124_03395</name>
</gene>
<dbReference type="PROSITE" id="PS51782">
    <property type="entry name" value="LYSM"/>
    <property type="match status" value="1"/>
</dbReference>
<feature type="compositionally biased region" description="Basic and acidic residues" evidence="1">
    <location>
        <begin position="301"/>
        <end position="319"/>
    </location>
</feature>
<keyword evidence="3" id="KW-0614">Plasmid</keyword>
<reference evidence="3 4" key="1">
    <citation type="submission" date="2023-11" db="EMBL/GenBank/DDBJ databases">
        <title>Bacillus jintuensis, isolated from a mudflat on the Beibu Gulf coast.</title>
        <authorList>
            <person name="Li M."/>
        </authorList>
    </citation>
    <scope>NUCLEOTIDE SEQUENCE [LARGE SCALE GENOMIC DNA]</scope>
    <source>
        <strain evidence="3 4">31A1R</strain>
        <plasmid evidence="3">unnamed</plasmid>
    </source>
</reference>